<evidence type="ECO:0000256" key="1">
    <source>
        <dbReference type="ARBA" id="ARBA00022603"/>
    </source>
</evidence>
<dbReference type="PANTHER" id="PTHR22808:SF1">
    <property type="entry name" value="RNA CYTOSINE-C(5)-METHYLTRANSFERASE NSUN2-RELATED"/>
    <property type="match status" value="1"/>
</dbReference>
<keyword evidence="4 5" id="KW-0694">RNA-binding</keyword>
<dbReference type="InterPro" id="IPR001678">
    <property type="entry name" value="MeTrfase_RsmB-F_NOP2_dom"/>
</dbReference>
<dbReference type="PROSITE" id="PS51686">
    <property type="entry name" value="SAM_MT_RSMB_NOP"/>
    <property type="match status" value="1"/>
</dbReference>
<dbReference type="Gene3D" id="3.40.50.150">
    <property type="entry name" value="Vaccinia Virus protein VP39"/>
    <property type="match status" value="1"/>
</dbReference>
<reference evidence="7 8" key="1">
    <citation type="submission" date="2024-01" db="EMBL/GenBank/DDBJ databases">
        <title>The genomes of 5 underutilized Papilionoideae crops provide insights into root nodulation and disease resistanc.</title>
        <authorList>
            <person name="Yuan L."/>
        </authorList>
    </citation>
    <scope>NUCLEOTIDE SEQUENCE [LARGE SCALE GENOMIC DNA]</scope>
    <source>
        <strain evidence="7">ZHUSHIDOU_FW_LH</strain>
        <tissue evidence="7">Leaf</tissue>
    </source>
</reference>
<dbReference type="Pfam" id="PF01189">
    <property type="entry name" value="Methyltr_RsmB-F"/>
    <property type="match status" value="1"/>
</dbReference>
<dbReference type="SUPFAM" id="SSF53335">
    <property type="entry name" value="S-adenosyl-L-methionine-dependent methyltransferases"/>
    <property type="match status" value="1"/>
</dbReference>
<protein>
    <recommendedName>
        <fullName evidence="6">SAM-dependent MTase RsmB/NOP-type domain-containing protein</fullName>
    </recommendedName>
</protein>
<feature type="active site" description="Nucleophile" evidence="5">
    <location>
        <position position="31"/>
    </location>
</feature>
<evidence type="ECO:0000256" key="3">
    <source>
        <dbReference type="ARBA" id="ARBA00022691"/>
    </source>
</evidence>
<comment type="caution">
    <text evidence="7">The sequence shown here is derived from an EMBL/GenBank/DDBJ whole genome shotgun (WGS) entry which is preliminary data.</text>
</comment>
<name>A0AAN9HU67_CROPI</name>
<proteinExistence type="inferred from homology"/>
<dbReference type="AlphaFoldDB" id="A0AAN9HU67"/>
<evidence type="ECO:0000313" key="8">
    <source>
        <dbReference type="Proteomes" id="UP001372338"/>
    </source>
</evidence>
<dbReference type="InterPro" id="IPR023267">
    <property type="entry name" value="RCMT"/>
</dbReference>
<dbReference type="Proteomes" id="UP001372338">
    <property type="component" value="Unassembled WGS sequence"/>
</dbReference>
<evidence type="ECO:0000256" key="2">
    <source>
        <dbReference type="ARBA" id="ARBA00022679"/>
    </source>
</evidence>
<dbReference type="InterPro" id="IPR029063">
    <property type="entry name" value="SAM-dependent_MTases_sf"/>
</dbReference>
<keyword evidence="1 5" id="KW-0489">Methyltransferase</keyword>
<keyword evidence="2 5" id="KW-0808">Transferase</keyword>
<evidence type="ECO:0000259" key="6">
    <source>
        <dbReference type="PROSITE" id="PS51686"/>
    </source>
</evidence>
<gene>
    <name evidence="7" type="ORF">RIF29_33658</name>
</gene>
<comment type="similarity">
    <text evidence="5">Belongs to the class I-like SAM-binding methyltransferase superfamily. RsmB/NOP family.</text>
</comment>
<organism evidence="7 8">
    <name type="scientific">Crotalaria pallida</name>
    <name type="common">Smooth rattlebox</name>
    <name type="synonym">Crotalaria striata</name>
    <dbReference type="NCBI Taxonomy" id="3830"/>
    <lineage>
        <taxon>Eukaryota</taxon>
        <taxon>Viridiplantae</taxon>
        <taxon>Streptophyta</taxon>
        <taxon>Embryophyta</taxon>
        <taxon>Tracheophyta</taxon>
        <taxon>Spermatophyta</taxon>
        <taxon>Magnoliopsida</taxon>
        <taxon>eudicotyledons</taxon>
        <taxon>Gunneridae</taxon>
        <taxon>Pentapetalae</taxon>
        <taxon>rosids</taxon>
        <taxon>fabids</taxon>
        <taxon>Fabales</taxon>
        <taxon>Fabaceae</taxon>
        <taxon>Papilionoideae</taxon>
        <taxon>50 kb inversion clade</taxon>
        <taxon>genistoids sensu lato</taxon>
        <taxon>core genistoids</taxon>
        <taxon>Crotalarieae</taxon>
        <taxon>Crotalaria</taxon>
    </lineage>
</organism>
<evidence type="ECO:0000256" key="4">
    <source>
        <dbReference type="ARBA" id="ARBA00022884"/>
    </source>
</evidence>
<keyword evidence="8" id="KW-1185">Reference proteome</keyword>
<dbReference type="InterPro" id="IPR049560">
    <property type="entry name" value="MeTrfase_RsmB-F_NOP2_cat"/>
</dbReference>
<dbReference type="GO" id="GO:0001510">
    <property type="term" value="P:RNA methylation"/>
    <property type="evidence" value="ECO:0007669"/>
    <property type="project" value="InterPro"/>
</dbReference>
<dbReference type="EMBL" id="JAYWIO010000007">
    <property type="protein sequence ID" value="KAK7250898.1"/>
    <property type="molecule type" value="Genomic_DNA"/>
</dbReference>
<sequence length="87" mass="9811">MGHGLHNLQVRIAMRGLSLLKIGGRMVYCTCSMNPVENEAVVAEVIEFKRGKSEAMKFVKNLIEVEPNEVEWRLVLALCYETMGQLS</sequence>
<accession>A0AAN9HU67</accession>
<keyword evidence="3 5" id="KW-0949">S-adenosyl-L-methionine</keyword>
<dbReference type="PANTHER" id="PTHR22808">
    <property type="entry name" value="NCL1 YEAST -RELATED NOL1/NOP2/FMU SUN DOMAIN-CONTAINING"/>
    <property type="match status" value="1"/>
</dbReference>
<evidence type="ECO:0000313" key="7">
    <source>
        <dbReference type="EMBL" id="KAK7250898.1"/>
    </source>
</evidence>
<feature type="domain" description="SAM-dependent MTase RsmB/NOP-type" evidence="6">
    <location>
        <begin position="1"/>
        <end position="83"/>
    </location>
</feature>
<dbReference type="GO" id="GO:0003723">
    <property type="term" value="F:RNA binding"/>
    <property type="evidence" value="ECO:0007669"/>
    <property type="project" value="UniProtKB-UniRule"/>
</dbReference>
<dbReference type="GO" id="GO:0008173">
    <property type="term" value="F:RNA methyltransferase activity"/>
    <property type="evidence" value="ECO:0007669"/>
    <property type="project" value="InterPro"/>
</dbReference>
<evidence type="ECO:0000256" key="5">
    <source>
        <dbReference type="PROSITE-ProRule" id="PRU01023"/>
    </source>
</evidence>
<comment type="caution">
    <text evidence="5">Lacks conserved residue(s) required for the propagation of feature annotation.</text>
</comment>